<evidence type="ECO:0000256" key="1">
    <source>
        <dbReference type="ARBA" id="ARBA00004141"/>
    </source>
</evidence>
<comment type="caution">
    <text evidence="7">The sequence shown here is derived from an EMBL/GenBank/DDBJ whole genome shotgun (WGS) entry which is preliminary data.</text>
</comment>
<protein>
    <submittedName>
        <fullName evidence="7">Modulator of FtsH protease</fullName>
    </submittedName>
</protein>
<feature type="transmembrane region" description="Helical" evidence="6">
    <location>
        <begin position="63"/>
        <end position="84"/>
    </location>
</feature>
<keyword evidence="8" id="KW-1185">Reference proteome</keyword>
<gene>
    <name evidence="7" type="ORF">BC793_10925</name>
</gene>
<dbReference type="Proteomes" id="UP000245697">
    <property type="component" value="Unassembled WGS sequence"/>
</dbReference>
<dbReference type="GO" id="GO:0006508">
    <property type="term" value="P:proteolysis"/>
    <property type="evidence" value="ECO:0007669"/>
    <property type="project" value="UniProtKB-KW"/>
</dbReference>
<keyword evidence="7" id="KW-0645">Protease</keyword>
<evidence type="ECO:0000256" key="6">
    <source>
        <dbReference type="RuleBase" id="RU004379"/>
    </source>
</evidence>
<keyword evidence="4 6" id="KW-1133">Transmembrane helix</keyword>
<keyword evidence="3 6" id="KW-0812">Transmembrane</keyword>
<dbReference type="GO" id="GO:0016020">
    <property type="term" value="C:membrane"/>
    <property type="evidence" value="ECO:0007669"/>
    <property type="project" value="UniProtKB-SubCell"/>
</dbReference>
<reference evidence="7 8" key="1">
    <citation type="submission" date="2018-05" db="EMBL/GenBank/DDBJ databases">
        <title>Genomic Encyclopedia of Archaeal and Bacterial Type Strains, Phase II (KMG-II): from individual species to whole genera.</title>
        <authorList>
            <person name="Goeker M."/>
        </authorList>
    </citation>
    <scope>NUCLEOTIDE SEQUENCE [LARGE SCALE GENOMIC DNA]</scope>
    <source>
        <strain evidence="7 8">DSM 45184</strain>
    </source>
</reference>
<sequence length="234" mass="25216">MADGAEPNVGGHRQVMDETYADRPAVVATRDRGHILFARTMGYVAGTTAMFALGAYLGRNLPAFLAFLAYLASFAALIAMYFTVRRSSSTTVVLLGAFGLLTGVALAPTLVYYASTDPQALWQAGAATALFVAGFGAAGYATRRDLSALARICFWALVGLLLFGIVLIFVNIPNGSLIYSVLGLVIFAGFIMFDFQRLRRSRDIGSAPLLAASIFLDILNVFLFFLRIFRGANR</sequence>
<evidence type="ECO:0000256" key="4">
    <source>
        <dbReference type="ARBA" id="ARBA00022989"/>
    </source>
</evidence>
<feature type="transmembrane region" description="Helical" evidence="6">
    <location>
        <begin position="152"/>
        <end position="170"/>
    </location>
</feature>
<organism evidence="7 8">
    <name type="scientific">Actinoplanes xinjiangensis</name>
    <dbReference type="NCBI Taxonomy" id="512350"/>
    <lineage>
        <taxon>Bacteria</taxon>
        <taxon>Bacillati</taxon>
        <taxon>Actinomycetota</taxon>
        <taxon>Actinomycetes</taxon>
        <taxon>Micromonosporales</taxon>
        <taxon>Micromonosporaceae</taxon>
        <taxon>Actinoplanes</taxon>
    </lineage>
</organism>
<keyword evidence="7" id="KW-0378">Hydrolase</keyword>
<dbReference type="Pfam" id="PF01027">
    <property type="entry name" value="Bax1-I"/>
    <property type="match status" value="1"/>
</dbReference>
<feature type="transmembrane region" description="Helical" evidence="6">
    <location>
        <begin position="176"/>
        <end position="195"/>
    </location>
</feature>
<evidence type="ECO:0000256" key="2">
    <source>
        <dbReference type="ARBA" id="ARBA00010350"/>
    </source>
</evidence>
<accession>A0A316FF93</accession>
<evidence type="ECO:0000256" key="3">
    <source>
        <dbReference type="ARBA" id="ARBA00022692"/>
    </source>
</evidence>
<proteinExistence type="inferred from homology"/>
<dbReference type="PANTHER" id="PTHR23291">
    <property type="entry name" value="BAX INHIBITOR-RELATED"/>
    <property type="match status" value="1"/>
</dbReference>
<dbReference type="GO" id="GO:0008233">
    <property type="term" value="F:peptidase activity"/>
    <property type="evidence" value="ECO:0007669"/>
    <property type="project" value="UniProtKB-KW"/>
</dbReference>
<comment type="subcellular location">
    <subcellularLocation>
        <location evidence="1">Membrane</location>
        <topology evidence="1">Multi-pass membrane protein</topology>
    </subcellularLocation>
</comment>
<name>A0A316FF93_9ACTN</name>
<dbReference type="InterPro" id="IPR006214">
    <property type="entry name" value="Bax_inhibitor_1-related"/>
</dbReference>
<feature type="transmembrane region" description="Helical" evidence="6">
    <location>
        <begin position="40"/>
        <end position="57"/>
    </location>
</feature>
<feature type="transmembrane region" description="Helical" evidence="6">
    <location>
        <begin position="120"/>
        <end position="140"/>
    </location>
</feature>
<feature type="transmembrane region" description="Helical" evidence="6">
    <location>
        <begin position="91"/>
        <end position="114"/>
    </location>
</feature>
<comment type="similarity">
    <text evidence="2 6">Belongs to the BI1 family.</text>
</comment>
<evidence type="ECO:0000313" key="8">
    <source>
        <dbReference type="Proteomes" id="UP000245697"/>
    </source>
</evidence>
<evidence type="ECO:0000313" key="7">
    <source>
        <dbReference type="EMBL" id="PWK46460.1"/>
    </source>
</evidence>
<dbReference type="CDD" id="cd10432">
    <property type="entry name" value="BI-1-like_bacterial"/>
    <property type="match status" value="1"/>
</dbReference>
<keyword evidence="5 6" id="KW-0472">Membrane</keyword>
<feature type="transmembrane region" description="Helical" evidence="6">
    <location>
        <begin position="207"/>
        <end position="229"/>
    </location>
</feature>
<dbReference type="AlphaFoldDB" id="A0A316FF93"/>
<dbReference type="EMBL" id="QGGR01000009">
    <property type="protein sequence ID" value="PWK46460.1"/>
    <property type="molecule type" value="Genomic_DNA"/>
</dbReference>
<evidence type="ECO:0000256" key="5">
    <source>
        <dbReference type="ARBA" id="ARBA00023136"/>
    </source>
</evidence>
<dbReference type="PANTHER" id="PTHR23291:SF50">
    <property type="entry name" value="PROTEIN LIFEGUARD 4"/>
    <property type="match status" value="1"/>
</dbReference>